<evidence type="ECO:0000313" key="2">
    <source>
        <dbReference type="Proteomes" id="UP000005737"/>
    </source>
</evidence>
<keyword evidence="2" id="KW-1185">Reference proteome</keyword>
<gene>
    <name evidence="1" type="ORF">Lepil_3650</name>
</gene>
<dbReference type="HOGENOM" id="CLU_1720079_0_0_12"/>
<protein>
    <submittedName>
        <fullName evidence="1">Uncharacterized protein</fullName>
    </submittedName>
</protein>
<organism evidence="1 2">
    <name type="scientific">Leptonema illini DSM 21528</name>
    <dbReference type="NCBI Taxonomy" id="929563"/>
    <lineage>
        <taxon>Bacteria</taxon>
        <taxon>Pseudomonadati</taxon>
        <taxon>Spirochaetota</taxon>
        <taxon>Spirochaetia</taxon>
        <taxon>Leptospirales</taxon>
        <taxon>Leptospiraceae</taxon>
        <taxon>Leptonema</taxon>
    </lineage>
</organism>
<dbReference type="RefSeq" id="WP_002774863.1">
    <property type="nucleotide sequence ID" value="NZ_JH597773.1"/>
</dbReference>
<dbReference type="EMBL" id="JH597773">
    <property type="protein sequence ID" value="EHQ08307.1"/>
    <property type="molecule type" value="Genomic_DNA"/>
</dbReference>
<dbReference type="AlphaFoldDB" id="H2CL56"/>
<reference evidence="1 2" key="1">
    <citation type="submission" date="2011-10" db="EMBL/GenBank/DDBJ databases">
        <title>The Improved High-Quality Draft genome of Leptonema illini DSM 21528.</title>
        <authorList>
            <consortium name="US DOE Joint Genome Institute (JGI-PGF)"/>
            <person name="Lucas S."/>
            <person name="Copeland A."/>
            <person name="Lapidus A."/>
            <person name="Glavina del Rio T."/>
            <person name="Dalin E."/>
            <person name="Tice H."/>
            <person name="Bruce D."/>
            <person name="Goodwin L."/>
            <person name="Pitluck S."/>
            <person name="Peters L."/>
            <person name="Mikhailova N."/>
            <person name="Held B."/>
            <person name="Kyrpides N."/>
            <person name="Mavromatis K."/>
            <person name="Ivanova N."/>
            <person name="Markowitz V."/>
            <person name="Cheng J.-F."/>
            <person name="Hugenholtz P."/>
            <person name="Woyke T."/>
            <person name="Wu D."/>
            <person name="Gronow S."/>
            <person name="Wellnitz S."/>
            <person name="Brambilla E.-M."/>
            <person name="Klenk H.-P."/>
            <person name="Eisen J.A."/>
        </authorList>
    </citation>
    <scope>NUCLEOTIDE SEQUENCE [LARGE SCALE GENOMIC DNA]</scope>
    <source>
        <strain evidence="1 2">DSM 21528</strain>
    </source>
</reference>
<name>H2CL56_9LEPT</name>
<proteinExistence type="predicted"/>
<accession>H2CL56</accession>
<evidence type="ECO:0000313" key="1">
    <source>
        <dbReference type="EMBL" id="EHQ08307.1"/>
    </source>
</evidence>
<dbReference type="STRING" id="183.GCA_002009735_02083"/>
<dbReference type="Proteomes" id="UP000005737">
    <property type="component" value="Unassembled WGS sequence"/>
</dbReference>
<sequence length="152" mass="16448">MLQTLEQIKQLIGLEPESIGLTGRLRPDHDEASGAMSDWDLYLSDAAAGTTSLLSLWTEKDLSQSGVLEKIPSDQMSRLRRAEILLLRAEIVLDHGASEAVEPGDIQAGGSEGIKVTLKRLPLDERGAVASELRSRARLLVKGDEDTFAGVL</sequence>